<proteinExistence type="inferred from homology"/>
<evidence type="ECO:0000256" key="4">
    <source>
        <dbReference type="SAM" id="MobiDB-lite"/>
    </source>
</evidence>
<feature type="region of interest" description="Disordered" evidence="4">
    <location>
        <begin position="1"/>
        <end position="109"/>
    </location>
</feature>
<sequence length="341" mass="38679">MTDLAETTEPLFRPVKKRKFLRKRPEDDLNTQLENGPSAPPRQTEQQETAGPSTAPASALVNEDEESTPVSDILRLRKAHKARRGGVEFSASSRSRTPGNAQSTDVVNMQDQDVEKVRAMADRFTGHTGQKVDVDKHMYEAELAKRHQRNMPTEDVTQDSRPSSETVDRQSDPRFLQREPATLGKLHEIDLGHEAKLENIARTEAATRRLVGDVPLSPTEEEPQKKARPGNDGKPWRNRKRRNSEDIERDRLVEEVLRESRLDVYEEPEDQDQADDQAADDRIAEQFRRDFLDALQSRRRGTRTKPTNTKAAKQEPPKGPKLGGSRSARAAMRELQEKGQK</sequence>
<reference evidence="5 6" key="1">
    <citation type="journal article" date="2024" name="IMA Fungus">
        <title>IMA Genome - F19 : A genome assembly and annotation guide to empower mycologists, including annotated draft genome sequences of Ceratocystis pirilliformis, Diaporthe australafricana, Fusarium ophioides, Paecilomyces lecythidis, and Sporothrix stenoceras.</title>
        <authorList>
            <person name="Aylward J."/>
            <person name="Wilson A.M."/>
            <person name="Visagie C.M."/>
            <person name="Spraker J."/>
            <person name="Barnes I."/>
            <person name="Buitendag C."/>
            <person name="Ceriani C."/>
            <person name="Del Mar Angel L."/>
            <person name="du Plessis D."/>
            <person name="Fuchs T."/>
            <person name="Gasser K."/>
            <person name="Kramer D."/>
            <person name="Li W."/>
            <person name="Munsamy K."/>
            <person name="Piso A."/>
            <person name="Price J.L."/>
            <person name="Sonnekus B."/>
            <person name="Thomas C."/>
            <person name="van der Nest A."/>
            <person name="van Dijk A."/>
            <person name="van Heerden A."/>
            <person name="van Vuuren N."/>
            <person name="Yilmaz N."/>
            <person name="Duong T.A."/>
            <person name="van der Merwe N.A."/>
            <person name="Wingfield M.J."/>
            <person name="Wingfield B.D."/>
        </authorList>
    </citation>
    <scope>NUCLEOTIDE SEQUENCE [LARGE SCALE GENOMIC DNA]</scope>
    <source>
        <strain evidence="5 6">CMW 18167</strain>
    </source>
</reference>
<keyword evidence="6" id="KW-1185">Reference proteome</keyword>
<feature type="compositionally biased region" description="Basic and acidic residues" evidence="4">
    <location>
        <begin position="279"/>
        <end position="292"/>
    </location>
</feature>
<feature type="compositionally biased region" description="Basic and acidic residues" evidence="4">
    <location>
        <begin position="243"/>
        <end position="264"/>
    </location>
</feature>
<feature type="compositionally biased region" description="Polar residues" evidence="4">
    <location>
        <begin position="90"/>
        <end position="109"/>
    </location>
</feature>
<evidence type="ECO:0000256" key="3">
    <source>
        <dbReference type="ARBA" id="ARBA00023242"/>
    </source>
</evidence>
<comment type="similarity">
    <text evidence="2">Belongs to the TLS1 family.</text>
</comment>
<organism evidence="5 6">
    <name type="scientific">Paecilomyces lecythidis</name>
    <dbReference type="NCBI Taxonomy" id="3004212"/>
    <lineage>
        <taxon>Eukaryota</taxon>
        <taxon>Fungi</taxon>
        <taxon>Dikarya</taxon>
        <taxon>Ascomycota</taxon>
        <taxon>Pezizomycotina</taxon>
        <taxon>Eurotiomycetes</taxon>
        <taxon>Eurotiomycetidae</taxon>
        <taxon>Eurotiales</taxon>
        <taxon>Thermoascaceae</taxon>
        <taxon>Paecilomyces</taxon>
    </lineage>
</organism>
<feature type="compositionally biased region" description="Basic and acidic residues" evidence="4">
    <location>
        <begin position="166"/>
        <end position="177"/>
    </location>
</feature>
<feature type="compositionally biased region" description="Polar residues" evidence="4">
    <location>
        <begin position="30"/>
        <end position="56"/>
    </location>
</feature>
<dbReference type="Proteomes" id="UP001583193">
    <property type="component" value="Unassembled WGS sequence"/>
</dbReference>
<feature type="compositionally biased region" description="Acidic residues" evidence="4">
    <location>
        <begin position="265"/>
        <end position="278"/>
    </location>
</feature>
<name>A0ABR3WTE9_9EURO</name>
<feature type="compositionally biased region" description="Basic and acidic residues" evidence="4">
    <location>
        <begin position="222"/>
        <end position="235"/>
    </location>
</feature>
<accession>A0ABR3WTE9</accession>
<protein>
    <recommendedName>
        <fullName evidence="7">Hepatocellular carcinoma-associated antigen 59-domain-containing protein</fullName>
    </recommendedName>
</protein>
<evidence type="ECO:0000313" key="5">
    <source>
        <dbReference type="EMBL" id="KAL1866946.1"/>
    </source>
</evidence>
<comment type="subcellular location">
    <subcellularLocation>
        <location evidence="1">Nucleus</location>
    </subcellularLocation>
</comment>
<keyword evidence="3" id="KW-0539">Nucleus</keyword>
<gene>
    <name evidence="5" type="ORF">Plec18167_008878</name>
</gene>
<feature type="region of interest" description="Disordered" evidence="4">
    <location>
        <begin position="144"/>
        <end position="341"/>
    </location>
</feature>
<dbReference type="PANTHER" id="PTHR13486:SF2">
    <property type="entry name" value="SPLICING FACTOR C9ORF78"/>
    <property type="match status" value="1"/>
</dbReference>
<evidence type="ECO:0000313" key="6">
    <source>
        <dbReference type="Proteomes" id="UP001583193"/>
    </source>
</evidence>
<dbReference type="InterPro" id="IPR010756">
    <property type="entry name" value="Tls1-like"/>
</dbReference>
<evidence type="ECO:0000256" key="1">
    <source>
        <dbReference type="ARBA" id="ARBA00004123"/>
    </source>
</evidence>
<feature type="compositionally biased region" description="Basic and acidic residues" evidence="4">
    <location>
        <begin position="185"/>
        <end position="211"/>
    </location>
</feature>
<evidence type="ECO:0000256" key="2">
    <source>
        <dbReference type="ARBA" id="ARBA00007643"/>
    </source>
</evidence>
<evidence type="ECO:0008006" key="7">
    <source>
        <dbReference type="Google" id="ProtNLM"/>
    </source>
</evidence>
<comment type="caution">
    <text evidence="5">The sequence shown here is derived from an EMBL/GenBank/DDBJ whole genome shotgun (WGS) entry which is preliminary data.</text>
</comment>
<feature type="compositionally biased region" description="Basic and acidic residues" evidence="4">
    <location>
        <begin position="331"/>
        <end position="341"/>
    </location>
</feature>
<dbReference type="EMBL" id="JAVDPF010000047">
    <property type="protein sequence ID" value="KAL1866946.1"/>
    <property type="molecule type" value="Genomic_DNA"/>
</dbReference>
<dbReference type="PANTHER" id="PTHR13486">
    <property type="entry name" value="TELOMERE LENGTH AND SILENCING PROTEIN 1 TLS1 FAMILY MEMBER"/>
    <property type="match status" value="1"/>
</dbReference>
<dbReference type="Pfam" id="PF07052">
    <property type="entry name" value="Hep_59"/>
    <property type="match status" value="1"/>
</dbReference>